<evidence type="ECO:0000313" key="8">
    <source>
        <dbReference type="RefSeq" id="XP_040942339.1"/>
    </source>
</evidence>
<feature type="domain" description="MADS-box" evidence="6">
    <location>
        <begin position="64"/>
        <end position="124"/>
    </location>
</feature>
<dbReference type="Gene3D" id="6.10.140.920">
    <property type="match status" value="1"/>
</dbReference>
<sequence>MSPSCAGDFSHVLATLIQRFRVAQMYGIASMSDDIILYDFVCERLENEVISVTKLMKETVKKTLGCQKIEMAKIKYESNLQVTFSKRRSDLFKKASEPCTLCGVEIAIRVFSSGNKVFSFGHPDVENILNVYVHNTKDTSPTRQLIEAHHNAIILRLNAQLNEVCQMEAQKKRGEELDKMRKASQEQNWWESPIEELSLPQLQFLRSAMAELKKIMQKGS</sequence>
<name>A0ABM2ZI44_GOSHI</name>
<protein>
    <submittedName>
        <fullName evidence="8">Agamous-like MADS-box protein AGL62</fullName>
    </submittedName>
</protein>
<dbReference type="Pfam" id="PF00319">
    <property type="entry name" value="SRF-TF"/>
    <property type="match status" value="1"/>
</dbReference>
<keyword evidence="5" id="KW-0539">Nucleus</keyword>
<keyword evidence="3" id="KW-0238">DNA-binding</keyword>
<gene>
    <name evidence="8" type="primary">LOC121213607</name>
</gene>
<dbReference type="Proteomes" id="UP000818029">
    <property type="component" value="Chromosome D01"/>
</dbReference>
<keyword evidence="2" id="KW-0805">Transcription regulation</keyword>
<evidence type="ECO:0000256" key="5">
    <source>
        <dbReference type="ARBA" id="ARBA00023242"/>
    </source>
</evidence>
<proteinExistence type="predicted"/>
<accession>A0ABM2ZI44</accession>
<organism evidence="7 8">
    <name type="scientific">Gossypium hirsutum</name>
    <name type="common">Upland cotton</name>
    <name type="synonym">Gossypium mexicanum</name>
    <dbReference type="NCBI Taxonomy" id="3635"/>
    <lineage>
        <taxon>Eukaryota</taxon>
        <taxon>Viridiplantae</taxon>
        <taxon>Streptophyta</taxon>
        <taxon>Embryophyta</taxon>
        <taxon>Tracheophyta</taxon>
        <taxon>Spermatophyta</taxon>
        <taxon>Magnoliopsida</taxon>
        <taxon>eudicotyledons</taxon>
        <taxon>Gunneridae</taxon>
        <taxon>Pentapetalae</taxon>
        <taxon>rosids</taxon>
        <taxon>malvids</taxon>
        <taxon>Malvales</taxon>
        <taxon>Malvaceae</taxon>
        <taxon>Malvoideae</taxon>
        <taxon>Gossypium</taxon>
    </lineage>
</organism>
<dbReference type="PANTHER" id="PTHR11945">
    <property type="entry name" value="MADS BOX PROTEIN"/>
    <property type="match status" value="1"/>
</dbReference>
<keyword evidence="7" id="KW-1185">Reference proteome</keyword>
<evidence type="ECO:0000256" key="2">
    <source>
        <dbReference type="ARBA" id="ARBA00023015"/>
    </source>
</evidence>
<dbReference type="PANTHER" id="PTHR11945:SF776">
    <property type="entry name" value="AGAMOUS-LIKE 50-RELATED"/>
    <property type="match status" value="1"/>
</dbReference>
<keyword evidence="4" id="KW-0804">Transcription</keyword>
<evidence type="ECO:0000313" key="7">
    <source>
        <dbReference type="Proteomes" id="UP000818029"/>
    </source>
</evidence>
<evidence type="ECO:0000256" key="1">
    <source>
        <dbReference type="ARBA" id="ARBA00004123"/>
    </source>
</evidence>
<dbReference type="Gene3D" id="3.40.1810.10">
    <property type="entry name" value="Transcription factor, MADS-box"/>
    <property type="match status" value="1"/>
</dbReference>
<dbReference type="InterPro" id="IPR036879">
    <property type="entry name" value="TF_MADSbox_sf"/>
</dbReference>
<dbReference type="InterPro" id="IPR002100">
    <property type="entry name" value="TF_MADSbox"/>
</dbReference>
<dbReference type="PROSITE" id="PS50066">
    <property type="entry name" value="MADS_BOX_2"/>
    <property type="match status" value="1"/>
</dbReference>
<dbReference type="PRINTS" id="PR00404">
    <property type="entry name" value="MADSDOMAIN"/>
</dbReference>
<evidence type="ECO:0000259" key="6">
    <source>
        <dbReference type="PROSITE" id="PS50066"/>
    </source>
</evidence>
<dbReference type="SUPFAM" id="SSF55455">
    <property type="entry name" value="SRF-like"/>
    <property type="match status" value="1"/>
</dbReference>
<dbReference type="RefSeq" id="XP_040942339.1">
    <property type="nucleotide sequence ID" value="XM_041086405.1"/>
</dbReference>
<evidence type="ECO:0000256" key="3">
    <source>
        <dbReference type="ARBA" id="ARBA00023125"/>
    </source>
</evidence>
<evidence type="ECO:0000256" key="4">
    <source>
        <dbReference type="ARBA" id="ARBA00023163"/>
    </source>
</evidence>
<dbReference type="GeneID" id="121213607"/>
<reference evidence="7" key="1">
    <citation type="journal article" date="2020" name="Nat. Genet.">
        <title>Genomic diversifications of five Gossypium allopolyploid species and their impact on cotton improvement.</title>
        <authorList>
            <person name="Chen Z.J."/>
            <person name="Sreedasyam A."/>
            <person name="Ando A."/>
            <person name="Song Q."/>
            <person name="De Santiago L.M."/>
            <person name="Hulse-Kemp A.M."/>
            <person name="Ding M."/>
            <person name="Ye W."/>
            <person name="Kirkbride R.C."/>
            <person name="Jenkins J."/>
            <person name="Plott C."/>
            <person name="Lovell J."/>
            <person name="Lin Y.M."/>
            <person name="Vaughn R."/>
            <person name="Liu B."/>
            <person name="Simpson S."/>
            <person name="Scheffler B.E."/>
            <person name="Wen L."/>
            <person name="Saski C.A."/>
            <person name="Grover C.E."/>
            <person name="Hu G."/>
            <person name="Conover J.L."/>
            <person name="Carlson J.W."/>
            <person name="Shu S."/>
            <person name="Boston L.B."/>
            <person name="Williams M."/>
            <person name="Peterson D.G."/>
            <person name="McGee K."/>
            <person name="Jones D.C."/>
            <person name="Wendel J.F."/>
            <person name="Stelly D.M."/>
            <person name="Grimwood J."/>
            <person name="Schmutz J."/>
        </authorList>
    </citation>
    <scope>NUCLEOTIDE SEQUENCE [LARGE SCALE GENOMIC DNA]</scope>
    <source>
        <strain evidence="7">cv. TM-1</strain>
    </source>
</reference>
<reference evidence="8" key="2">
    <citation type="submission" date="2025-08" db="UniProtKB">
        <authorList>
            <consortium name="RefSeq"/>
        </authorList>
    </citation>
    <scope>IDENTIFICATION</scope>
</reference>
<comment type="subcellular location">
    <subcellularLocation>
        <location evidence="1">Nucleus</location>
    </subcellularLocation>
</comment>
<dbReference type="SMART" id="SM00432">
    <property type="entry name" value="MADS"/>
    <property type="match status" value="1"/>
</dbReference>